<proteinExistence type="predicted"/>
<feature type="region of interest" description="Disordered" evidence="1">
    <location>
        <begin position="198"/>
        <end position="221"/>
    </location>
</feature>
<keyword evidence="2" id="KW-1185">Reference proteome</keyword>
<feature type="compositionally biased region" description="Basic and acidic residues" evidence="1">
    <location>
        <begin position="198"/>
        <end position="209"/>
    </location>
</feature>
<evidence type="ECO:0000313" key="3">
    <source>
        <dbReference type="WBParaSite" id="GPLIN_001297800"/>
    </source>
</evidence>
<reference evidence="2" key="1">
    <citation type="submission" date="2013-12" db="EMBL/GenBank/DDBJ databases">
        <authorList>
            <person name="Aslett M."/>
        </authorList>
    </citation>
    <scope>NUCLEOTIDE SEQUENCE [LARGE SCALE GENOMIC DNA]</scope>
    <source>
        <strain evidence="2">Lindley</strain>
    </source>
</reference>
<organism evidence="2 3">
    <name type="scientific">Globodera pallida</name>
    <name type="common">Potato cyst nematode worm</name>
    <name type="synonym">Heterodera pallida</name>
    <dbReference type="NCBI Taxonomy" id="36090"/>
    <lineage>
        <taxon>Eukaryota</taxon>
        <taxon>Metazoa</taxon>
        <taxon>Ecdysozoa</taxon>
        <taxon>Nematoda</taxon>
        <taxon>Chromadorea</taxon>
        <taxon>Rhabditida</taxon>
        <taxon>Tylenchina</taxon>
        <taxon>Tylenchomorpha</taxon>
        <taxon>Tylenchoidea</taxon>
        <taxon>Heteroderidae</taxon>
        <taxon>Heteroderinae</taxon>
        <taxon>Globodera</taxon>
    </lineage>
</organism>
<reference evidence="3" key="3">
    <citation type="submission" date="2016-06" db="UniProtKB">
        <authorList>
            <consortium name="WormBaseParasite"/>
        </authorList>
    </citation>
    <scope>IDENTIFICATION</scope>
</reference>
<reference evidence="2" key="2">
    <citation type="submission" date="2014-05" db="EMBL/GenBank/DDBJ databases">
        <title>The genome and life-stage specific transcriptomes of Globodera pallida elucidate key aspects of plant parasitism by a cyst nematode.</title>
        <authorList>
            <person name="Cotton J.A."/>
            <person name="Lilley C.J."/>
            <person name="Jones L.M."/>
            <person name="Kikuchi T."/>
            <person name="Reid A.J."/>
            <person name="Thorpe P."/>
            <person name="Tsai I.J."/>
            <person name="Beasley H."/>
            <person name="Blok V."/>
            <person name="Cock P.J.A."/>
            <person name="Van den Akker S.E."/>
            <person name="Holroyd N."/>
            <person name="Hunt M."/>
            <person name="Mantelin S."/>
            <person name="Naghra H."/>
            <person name="Pain A."/>
            <person name="Palomares-Rius J.E."/>
            <person name="Zarowiecki M."/>
            <person name="Berriman M."/>
            <person name="Jones J.T."/>
            <person name="Urwin P.E."/>
        </authorList>
    </citation>
    <scope>NUCLEOTIDE SEQUENCE [LARGE SCALE GENOMIC DNA]</scope>
    <source>
        <strain evidence="2">Lindley</strain>
    </source>
</reference>
<dbReference type="Proteomes" id="UP000050741">
    <property type="component" value="Unassembled WGS sequence"/>
</dbReference>
<name>A0A183CJC2_GLOPA</name>
<feature type="region of interest" description="Disordered" evidence="1">
    <location>
        <begin position="1"/>
        <end position="55"/>
    </location>
</feature>
<sequence length="221" mass="23923">MWSSPTPTPDMANPGLDDPVPTFLGSGIGGGRGPRGGAQPFRRCTSRADGRWGGTGPVTPVITSIFCGPLGSEEEGGRTRRRSGVDGFSVGVSSMVTKKLGDVRSVDDGVAEASSGEKRVYRVGSADIIEAIDEAVLRLRTWAKRNNMRMCLKTMAKNAEETPKVQINNVSSAEKILEDMTKEDFAVAGEDYFSNLSESHKLGEDERNELKKRHKELFGTE</sequence>
<feature type="compositionally biased region" description="Gly residues" evidence="1">
    <location>
        <begin position="26"/>
        <end position="36"/>
    </location>
</feature>
<evidence type="ECO:0000256" key="1">
    <source>
        <dbReference type="SAM" id="MobiDB-lite"/>
    </source>
</evidence>
<dbReference type="AlphaFoldDB" id="A0A183CJC2"/>
<dbReference type="WBParaSite" id="GPLIN_001297800">
    <property type="protein sequence ID" value="GPLIN_001297800"/>
    <property type="gene ID" value="GPLIN_001297800"/>
</dbReference>
<accession>A0A183CJC2</accession>
<protein>
    <submittedName>
        <fullName evidence="3">Uncharacterized protein</fullName>
    </submittedName>
</protein>
<evidence type="ECO:0000313" key="2">
    <source>
        <dbReference type="Proteomes" id="UP000050741"/>
    </source>
</evidence>